<evidence type="ECO:0000256" key="8">
    <source>
        <dbReference type="ARBA" id="ARBA00022705"/>
    </source>
</evidence>
<dbReference type="Gene3D" id="1.10.150.870">
    <property type="match status" value="1"/>
</dbReference>
<organism evidence="17">
    <name type="scientific">freshwater metagenome</name>
    <dbReference type="NCBI Taxonomy" id="449393"/>
    <lineage>
        <taxon>unclassified sequences</taxon>
        <taxon>metagenomes</taxon>
        <taxon>ecological metagenomes</taxon>
    </lineage>
</organism>
<evidence type="ECO:0000256" key="7">
    <source>
        <dbReference type="ARBA" id="ARBA00022695"/>
    </source>
</evidence>
<comment type="similarity">
    <text evidence="2">Belongs to the DNA polymerase type-C family. DnaE2 subfamily.</text>
</comment>
<evidence type="ECO:0000256" key="2">
    <source>
        <dbReference type="ARBA" id="ARBA00007391"/>
    </source>
</evidence>
<keyword evidence="11" id="KW-0234">DNA repair</keyword>
<dbReference type="InterPro" id="IPR040982">
    <property type="entry name" value="DNA_pol3_finger"/>
</dbReference>
<keyword evidence="5" id="KW-0963">Cytoplasm</keyword>
<dbReference type="Pfam" id="PF01336">
    <property type="entry name" value="tRNA_anti-codon"/>
    <property type="match status" value="1"/>
</dbReference>
<sequence length="543" mass="58797">MCDRPVTEVCPVEWGRMEGRSVLQWDKDDCAAAGLVKFDLLGLGMLTALHKAVDLIAEFRGVQLDLASIPQSDEVYAMLCRADTVGVFQIESRAQMATLPRLKPRRFYDLVVEVALIRPGPIQGGSVHPYIRRRNGQEPITYLHPLLENALGKTLGVPLFQEQLMQMAIDVAGFTPAEADELRQAMGSKRSQARMQRLGERLYAGMAERGIRGDIADQIFTKMSAFASYGFPESHSVSFAYLVYSSAYIKLHEPAAFCAALMNSQPMGFWSPHSLSQDARRHGVAVLTPDINASRADATLEPCEKSTGGFAVRMGVGSVRGMSASVAQRIEAGRPYASMEDLVRRVPQLHIAQLEALATAGVFNQSFGQQRRDALWSAGAVIQSRPDRLAGVTTGSEAPHLPGMQPVEEAIADIWATGVSPTGHPTEFLRTELQRMGVVVAADLPSRGQAGDAKVLVAGTVTHRQRPMTAQGITFINLEDETGLINVVCSVGCWTRYRKAARGAGALLVRGRLEVGDGGVINVVAEHIAPLAVGAKVAARNFR</sequence>
<dbReference type="EC" id="2.7.7.7" evidence="3"/>
<dbReference type="InterPro" id="IPR029460">
    <property type="entry name" value="DNAPol_HHH"/>
</dbReference>
<comment type="catalytic activity">
    <reaction evidence="12">
        <text>DNA(n) + a 2'-deoxyribonucleoside 5'-triphosphate = DNA(n+1) + diphosphate</text>
        <dbReference type="Rhea" id="RHEA:22508"/>
        <dbReference type="Rhea" id="RHEA-COMP:17339"/>
        <dbReference type="Rhea" id="RHEA-COMP:17340"/>
        <dbReference type="ChEBI" id="CHEBI:33019"/>
        <dbReference type="ChEBI" id="CHEBI:61560"/>
        <dbReference type="ChEBI" id="CHEBI:173112"/>
        <dbReference type="EC" id="2.7.7.7"/>
    </reaction>
</comment>
<dbReference type="AlphaFoldDB" id="A0A6J6QG30"/>
<evidence type="ECO:0000256" key="4">
    <source>
        <dbReference type="ARBA" id="ARBA00017273"/>
    </source>
</evidence>
<dbReference type="Pfam" id="PF14579">
    <property type="entry name" value="HHH_6"/>
    <property type="match status" value="1"/>
</dbReference>
<keyword evidence="10" id="KW-0239">DNA-directed DNA polymerase</keyword>
<dbReference type="PANTHER" id="PTHR32294:SF4">
    <property type="entry name" value="ERROR-PRONE DNA POLYMERASE"/>
    <property type="match status" value="1"/>
</dbReference>
<dbReference type="InterPro" id="IPR004805">
    <property type="entry name" value="DnaE2/DnaE/PolC"/>
</dbReference>
<dbReference type="Pfam" id="PF17657">
    <property type="entry name" value="DNA_pol3_finger"/>
    <property type="match status" value="1"/>
</dbReference>
<dbReference type="InterPro" id="IPR011708">
    <property type="entry name" value="DNA_pol3_alpha_NTPase_dom"/>
</dbReference>
<protein>
    <recommendedName>
        <fullName evidence="4">Error-prone DNA polymerase</fullName>
        <ecNumber evidence="3">2.7.7.7</ecNumber>
    </recommendedName>
</protein>
<dbReference type="GO" id="GO:0006281">
    <property type="term" value="P:DNA repair"/>
    <property type="evidence" value="ECO:0007669"/>
    <property type="project" value="UniProtKB-KW"/>
</dbReference>
<feature type="domain" description="DNA polymerase helix-hairpin-helix motif" evidence="15">
    <location>
        <begin position="283"/>
        <end position="373"/>
    </location>
</feature>
<keyword evidence="9" id="KW-0227">DNA damage</keyword>
<evidence type="ECO:0000256" key="1">
    <source>
        <dbReference type="ARBA" id="ARBA00004496"/>
    </source>
</evidence>
<evidence type="ECO:0000256" key="12">
    <source>
        <dbReference type="ARBA" id="ARBA00049244"/>
    </source>
</evidence>
<dbReference type="GO" id="GO:0003887">
    <property type="term" value="F:DNA-directed DNA polymerase activity"/>
    <property type="evidence" value="ECO:0007669"/>
    <property type="project" value="UniProtKB-KW"/>
</dbReference>
<evidence type="ECO:0000256" key="3">
    <source>
        <dbReference type="ARBA" id="ARBA00012417"/>
    </source>
</evidence>
<dbReference type="GO" id="GO:0003676">
    <property type="term" value="F:nucleic acid binding"/>
    <property type="evidence" value="ECO:0007669"/>
    <property type="project" value="InterPro"/>
</dbReference>
<name>A0A6J6QG30_9ZZZZ</name>
<keyword evidence="6" id="KW-0808">Transferase</keyword>
<dbReference type="EMBL" id="CAEZYG010000029">
    <property type="protein sequence ID" value="CAB4706684.1"/>
    <property type="molecule type" value="Genomic_DNA"/>
</dbReference>
<proteinExistence type="inferred from homology"/>
<evidence type="ECO:0000256" key="11">
    <source>
        <dbReference type="ARBA" id="ARBA00023204"/>
    </source>
</evidence>
<evidence type="ECO:0000256" key="9">
    <source>
        <dbReference type="ARBA" id="ARBA00022763"/>
    </source>
</evidence>
<accession>A0A6J6QG30</accession>
<evidence type="ECO:0000256" key="6">
    <source>
        <dbReference type="ARBA" id="ARBA00022679"/>
    </source>
</evidence>
<evidence type="ECO:0000259" key="16">
    <source>
        <dbReference type="Pfam" id="PF17657"/>
    </source>
</evidence>
<dbReference type="Pfam" id="PF07733">
    <property type="entry name" value="DNA_pol3_alpha"/>
    <property type="match status" value="1"/>
</dbReference>
<gene>
    <name evidence="17" type="ORF">UFOPK2657_00289</name>
</gene>
<evidence type="ECO:0000259" key="14">
    <source>
        <dbReference type="Pfam" id="PF07733"/>
    </source>
</evidence>
<evidence type="ECO:0000313" key="17">
    <source>
        <dbReference type="EMBL" id="CAB4706684.1"/>
    </source>
</evidence>
<feature type="domain" description="OB" evidence="13">
    <location>
        <begin position="455"/>
        <end position="530"/>
    </location>
</feature>
<keyword evidence="7" id="KW-0548">Nucleotidyltransferase</keyword>
<dbReference type="GO" id="GO:0008408">
    <property type="term" value="F:3'-5' exonuclease activity"/>
    <property type="evidence" value="ECO:0007669"/>
    <property type="project" value="InterPro"/>
</dbReference>
<feature type="domain" description="Bacterial DNA polymerase III alpha subunit NTPase" evidence="14">
    <location>
        <begin position="1"/>
        <end position="42"/>
    </location>
</feature>
<evidence type="ECO:0000259" key="13">
    <source>
        <dbReference type="Pfam" id="PF01336"/>
    </source>
</evidence>
<dbReference type="CDD" id="cd04485">
    <property type="entry name" value="DnaE_OBF"/>
    <property type="match status" value="1"/>
</dbReference>
<dbReference type="GO" id="GO:0006260">
    <property type="term" value="P:DNA replication"/>
    <property type="evidence" value="ECO:0007669"/>
    <property type="project" value="UniProtKB-KW"/>
</dbReference>
<feature type="domain" description="DNA polymerase III alpha subunit finger" evidence="16">
    <location>
        <begin position="45"/>
        <end position="210"/>
    </location>
</feature>
<evidence type="ECO:0000259" key="15">
    <source>
        <dbReference type="Pfam" id="PF14579"/>
    </source>
</evidence>
<dbReference type="PANTHER" id="PTHR32294">
    <property type="entry name" value="DNA POLYMERASE III SUBUNIT ALPHA"/>
    <property type="match status" value="1"/>
</dbReference>
<reference evidence="17" key="1">
    <citation type="submission" date="2020-05" db="EMBL/GenBank/DDBJ databases">
        <authorList>
            <person name="Chiriac C."/>
            <person name="Salcher M."/>
            <person name="Ghai R."/>
            <person name="Kavagutti S V."/>
        </authorList>
    </citation>
    <scope>NUCLEOTIDE SEQUENCE</scope>
</reference>
<dbReference type="GO" id="GO:0005737">
    <property type="term" value="C:cytoplasm"/>
    <property type="evidence" value="ECO:0007669"/>
    <property type="project" value="UniProtKB-SubCell"/>
</dbReference>
<evidence type="ECO:0000256" key="10">
    <source>
        <dbReference type="ARBA" id="ARBA00022932"/>
    </source>
</evidence>
<comment type="subcellular location">
    <subcellularLocation>
        <location evidence="1">Cytoplasm</location>
    </subcellularLocation>
</comment>
<evidence type="ECO:0000256" key="5">
    <source>
        <dbReference type="ARBA" id="ARBA00022490"/>
    </source>
</evidence>
<dbReference type="InterPro" id="IPR004365">
    <property type="entry name" value="NA-bd_OB_tRNA"/>
</dbReference>
<keyword evidence="8" id="KW-0235">DNA replication</keyword>